<evidence type="ECO:0000313" key="4">
    <source>
        <dbReference type="EMBL" id="NKY85818.1"/>
    </source>
</evidence>
<keyword evidence="2 4" id="KW-0808">Transferase</keyword>
<dbReference type="InterPro" id="IPR041698">
    <property type="entry name" value="Methyltransf_25"/>
</dbReference>
<dbReference type="Proteomes" id="UP000523447">
    <property type="component" value="Unassembled WGS sequence"/>
</dbReference>
<dbReference type="Pfam" id="PF13649">
    <property type="entry name" value="Methyltransf_25"/>
    <property type="match status" value="1"/>
</dbReference>
<feature type="domain" description="Methyltransferase" evidence="3">
    <location>
        <begin position="31"/>
        <end position="121"/>
    </location>
</feature>
<organism evidence="4 5">
    <name type="scientific">Nocardia veterana</name>
    <dbReference type="NCBI Taxonomy" id="132249"/>
    <lineage>
        <taxon>Bacteria</taxon>
        <taxon>Bacillati</taxon>
        <taxon>Actinomycetota</taxon>
        <taxon>Actinomycetes</taxon>
        <taxon>Mycobacteriales</taxon>
        <taxon>Nocardiaceae</taxon>
        <taxon>Nocardia</taxon>
    </lineage>
</organism>
<dbReference type="InterPro" id="IPR029063">
    <property type="entry name" value="SAM-dependent_MTases_sf"/>
</dbReference>
<name>A0A7X6LWJ9_9NOCA</name>
<proteinExistence type="predicted"/>
<keyword evidence="1 4" id="KW-0489">Methyltransferase</keyword>
<evidence type="ECO:0000256" key="1">
    <source>
        <dbReference type="ARBA" id="ARBA00022603"/>
    </source>
</evidence>
<dbReference type="SUPFAM" id="SSF53335">
    <property type="entry name" value="S-adenosyl-L-methionine-dependent methyltransferases"/>
    <property type="match status" value="1"/>
</dbReference>
<comment type="caution">
    <text evidence="4">The sequence shown here is derived from an EMBL/GenBank/DDBJ whole genome shotgun (WGS) entry which is preliminary data.</text>
</comment>
<keyword evidence="5" id="KW-1185">Reference proteome</keyword>
<protein>
    <submittedName>
        <fullName evidence="4">Class I SAM-dependent methyltransferase</fullName>
    </submittedName>
</protein>
<evidence type="ECO:0000313" key="5">
    <source>
        <dbReference type="Proteomes" id="UP000523447"/>
    </source>
</evidence>
<dbReference type="EMBL" id="JAAXPE010000006">
    <property type="protein sequence ID" value="NKY85818.1"/>
    <property type="molecule type" value="Genomic_DNA"/>
</dbReference>
<dbReference type="PANTHER" id="PTHR43861">
    <property type="entry name" value="TRANS-ACONITATE 2-METHYLTRANSFERASE-RELATED"/>
    <property type="match status" value="1"/>
</dbReference>
<evidence type="ECO:0000256" key="2">
    <source>
        <dbReference type="ARBA" id="ARBA00022679"/>
    </source>
</evidence>
<sequence>MFRDAIVTQPYDRAVLGLFAELVRTERLAPVADLGCGPGRLTGFLRDSGLDVFGLDASAEMIRLARIAHPDLRFQHGSMTRIDMADGALGAIVAWYSIIHMPPERLPDVFTEFARALTDNGLLLLGFLATDEGIEMQSYDHKVAPAVRWSPARLIELLRPYGFVPLMRMVREPEPDERCPQGYLLVRKSATPVRSDAEGADS</sequence>
<dbReference type="Gene3D" id="3.40.50.150">
    <property type="entry name" value="Vaccinia Virus protein VP39"/>
    <property type="match status" value="1"/>
</dbReference>
<evidence type="ECO:0000259" key="3">
    <source>
        <dbReference type="Pfam" id="PF13649"/>
    </source>
</evidence>
<dbReference type="AlphaFoldDB" id="A0A7X6LWJ9"/>
<gene>
    <name evidence="4" type="ORF">HGA07_09300</name>
</gene>
<dbReference type="GO" id="GO:0008168">
    <property type="term" value="F:methyltransferase activity"/>
    <property type="evidence" value="ECO:0007669"/>
    <property type="project" value="UniProtKB-KW"/>
</dbReference>
<dbReference type="PANTHER" id="PTHR43861:SF1">
    <property type="entry name" value="TRANS-ACONITATE 2-METHYLTRANSFERASE"/>
    <property type="match status" value="1"/>
</dbReference>
<accession>A0A7X6LWJ9</accession>
<dbReference type="GO" id="GO:0032259">
    <property type="term" value="P:methylation"/>
    <property type="evidence" value="ECO:0007669"/>
    <property type="project" value="UniProtKB-KW"/>
</dbReference>
<reference evidence="4 5" key="1">
    <citation type="submission" date="2020-04" db="EMBL/GenBank/DDBJ databases">
        <title>MicrobeNet Type strains.</title>
        <authorList>
            <person name="Nicholson A.C."/>
        </authorList>
    </citation>
    <scope>NUCLEOTIDE SEQUENCE [LARGE SCALE GENOMIC DNA]</scope>
    <source>
        <strain evidence="4 5">DSM 44445</strain>
    </source>
</reference>
<dbReference type="CDD" id="cd02440">
    <property type="entry name" value="AdoMet_MTases"/>
    <property type="match status" value="1"/>
</dbReference>